<proteinExistence type="evidence at transcript level"/>
<organism evidence="2">
    <name type="scientific">Hematodinium sp. SG-2012</name>
    <dbReference type="NCBI Taxonomy" id="1263730"/>
    <lineage>
        <taxon>Eukaryota</taxon>
        <taxon>Sar</taxon>
        <taxon>Alveolata</taxon>
        <taxon>Dinophyceae</taxon>
        <taxon>Syndiniales</taxon>
        <taxon>Syndiniaceae</taxon>
        <taxon>Hematodinium</taxon>
    </lineage>
</organism>
<keyword evidence="2" id="KW-0969">Cilium</keyword>
<keyword evidence="2" id="KW-0966">Cell projection</keyword>
<dbReference type="EMBL" id="JX839694">
    <property type="protein sequence ID" value="AFY23225.1"/>
    <property type="molecule type" value="mRNA"/>
</dbReference>
<dbReference type="Pfam" id="PF19060">
    <property type="entry name" value="DVNP"/>
    <property type="match status" value="1"/>
</dbReference>
<feature type="region of interest" description="Disordered" evidence="1">
    <location>
        <begin position="1"/>
        <end position="57"/>
    </location>
</feature>
<evidence type="ECO:0000313" key="2">
    <source>
        <dbReference type="EMBL" id="AFY23225.1"/>
    </source>
</evidence>
<accession>K9NU43</accession>
<sequence>MAMKAMKAKKAKKSGKSLGKGMKKKAKRVSKVARGKRAKSSVFRGTKEKTGGGLTKSGLVKNKVGKVVSKKKHEFGKKIYNKGIKRWIEAVMKARKALNLKGYVSVGGSSAPGKALLTKARALYKK</sequence>
<dbReference type="InterPro" id="IPR043928">
    <property type="entry name" value="DNVP"/>
</dbReference>
<reference evidence="2" key="1">
    <citation type="journal article" date="2012" name="Curr. Biol.">
        <title>Loss of nucleosomal DNA condensation coincides with appearance of a novel nuclear protein in dinoflagellates.</title>
        <authorList>
            <person name="Gornik S.G."/>
            <person name="Ford K.L."/>
            <person name="Mulhern T.D."/>
            <person name="Bacic A."/>
            <person name="McFadden G.I."/>
            <person name="Waller R.F."/>
        </authorList>
    </citation>
    <scope>NUCLEOTIDE SEQUENCE</scope>
</reference>
<dbReference type="GO" id="GO:0051276">
    <property type="term" value="P:chromosome organization"/>
    <property type="evidence" value="ECO:0007669"/>
    <property type="project" value="InterPro"/>
</dbReference>
<dbReference type="AlphaFoldDB" id="K9NU43"/>
<keyword evidence="2" id="KW-0282">Flagellum</keyword>
<dbReference type="GO" id="GO:0003677">
    <property type="term" value="F:DNA binding"/>
    <property type="evidence" value="ECO:0007669"/>
    <property type="project" value="InterPro"/>
</dbReference>
<name>K9NU43_9DINO</name>
<feature type="compositionally biased region" description="Basic residues" evidence="1">
    <location>
        <begin position="1"/>
        <end position="39"/>
    </location>
</feature>
<protein>
    <submittedName>
        <fullName evidence="2">Dinoflagellate viral nucleoprotein DVNP.8</fullName>
    </submittedName>
</protein>
<evidence type="ECO:0000256" key="1">
    <source>
        <dbReference type="SAM" id="MobiDB-lite"/>
    </source>
</evidence>